<evidence type="ECO:0000313" key="10">
    <source>
        <dbReference type="EMBL" id="AEX05344.1"/>
    </source>
</evidence>
<organism evidence="10 11">
    <name type="scientific">Klebsiella michiganensis (strain ATCC 8724 / DSM 4798 / JCM 20051 / NBRC 3318 / NRRL B-199 / KCTC 1686 / BUCSAV 143 / CCM 1901)</name>
    <dbReference type="NCBI Taxonomy" id="1006551"/>
    <lineage>
        <taxon>Bacteria</taxon>
        <taxon>Pseudomonadati</taxon>
        <taxon>Pseudomonadota</taxon>
        <taxon>Gammaproteobacteria</taxon>
        <taxon>Enterobacterales</taxon>
        <taxon>Enterobacteriaceae</taxon>
        <taxon>Klebsiella/Raoultella group</taxon>
        <taxon>Klebsiella</taxon>
    </lineage>
</organism>
<evidence type="ECO:0000313" key="11">
    <source>
        <dbReference type="Proteomes" id="UP000007843"/>
    </source>
</evidence>
<evidence type="ECO:0000256" key="2">
    <source>
        <dbReference type="ARBA" id="ARBA00022448"/>
    </source>
</evidence>
<dbReference type="InterPro" id="IPR035906">
    <property type="entry name" value="MetI-like_sf"/>
</dbReference>
<feature type="transmembrane region" description="Helical" evidence="8">
    <location>
        <begin position="482"/>
        <end position="502"/>
    </location>
</feature>
<dbReference type="EMBL" id="CP003218">
    <property type="protein sequence ID" value="AEX05344.1"/>
    <property type="molecule type" value="Genomic_DNA"/>
</dbReference>
<feature type="transmembrane region" description="Helical" evidence="8">
    <location>
        <begin position="131"/>
        <end position="156"/>
    </location>
</feature>
<keyword evidence="2 8" id="KW-0813">Transport</keyword>
<dbReference type="GO" id="GO:0005886">
    <property type="term" value="C:plasma membrane"/>
    <property type="evidence" value="ECO:0007669"/>
    <property type="project" value="UniProtKB-SubCell"/>
</dbReference>
<evidence type="ECO:0000256" key="4">
    <source>
        <dbReference type="ARBA" id="ARBA00022519"/>
    </source>
</evidence>
<feature type="domain" description="ABC transmembrane type-1" evidence="9">
    <location>
        <begin position="54"/>
        <end position="255"/>
    </location>
</feature>
<feature type="transmembrane region" description="Helical" evidence="8">
    <location>
        <begin position="281"/>
        <end position="305"/>
    </location>
</feature>
<dbReference type="PANTHER" id="PTHR30183">
    <property type="entry name" value="MOLYBDENUM TRANSPORT SYSTEM PERMEASE PROTEIN MODB"/>
    <property type="match status" value="1"/>
</dbReference>
<comment type="similarity">
    <text evidence="8">Belongs to the binding-protein-dependent transport system permease family.</text>
</comment>
<protein>
    <submittedName>
        <fullName evidence="10">ABC transporter membrane protein</fullName>
    </submittedName>
</protein>
<evidence type="ECO:0000256" key="3">
    <source>
        <dbReference type="ARBA" id="ARBA00022475"/>
    </source>
</evidence>
<feature type="transmembrane region" description="Helical" evidence="8">
    <location>
        <begin position="12"/>
        <end position="33"/>
    </location>
</feature>
<evidence type="ECO:0000256" key="1">
    <source>
        <dbReference type="ARBA" id="ARBA00004429"/>
    </source>
</evidence>
<dbReference type="PANTHER" id="PTHR30183:SF6">
    <property type="entry name" value="INNER MEMBRANE ABC TRANSPORTER PERMEASE PROTEIN YNJC"/>
    <property type="match status" value="1"/>
</dbReference>
<dbReference type="Pfam" id="PF00528">
    <property type="entry name" value="BPD_transp_1"/>
    <property type="match status" value="1"/>
</dbReference>
<dbReference type="PROSITE" id="PS50928">
    <property type="entry name" value="ABC_TM1"/>
    <property type="match status" value="1"/>
</dbReference>
<dbReference type="RefSeq" id="WP_014228971.1">
    <property type="nucleotide sequence ID" value="NC_016612.1"/>
</dbReference>
<evidence type="ECO:0000256" key="6">
    <source>
        <dbReference type="ARBA" id="ARBA00022989"/>
    </source>
</evidence>
<evidence type="ECO:0000259" key="9">
    <source>
        <dbReference type="PROSITE" id="PS50928"/>
    </source>
</evidence>
<feature type="transmembrane region" description="Helical" evidence="8">
    <location>
        <begin position="53"/>
        <end position="80"/>
    </location>
</feature>
<dbReference type="Gene3D" id="1.10.3720.10">
    <property type="entry name" value="MetI-like"/>
    <property type="match status" value="2"/>
</dbReference>
<evidence type="ECO:0000256" key="5">
    <source>
        <dbReference type="ARBA" id="ARBA00022692"/>
    </source>
</evidence>
<feature type="transmembrane region" description="Helical" evidence="8">
    <location>
        <begin position="92"/>
        <end position="111"/>
    </location>
</feature>
<dbReference type="InterPro" id="IPR000515">
    <property type="entry name" value="MetI-like"/>
</dbReference>
<evidence type="ECO:0000256" key="8">
    <source>
        <dbReference type="RuleBase" id="RU363032"/>
    </source>
</evidence>
<dbReference type="KEGG" id="kox:KOX_18110"/>
<name>A0A0H3HA54_KLEM8</name>
<dbReference type="Proteomes" id="UP000007843">
    <property type="component" value="Chromosome"/>
</dbReference>
<reference evidence="10 11" key="1">
    <citation type="journal article" date="2012" name="J. Bacteriol.">
        <title>Complete genome sequence of Klebsiella oxytoca KCTC 1686, used in production of 2,3-butanediol.</title>
        <authorList>
            <person name="Shin S.H."/>
            <person name="Kim S."/>
            <person name="Kim J.Y."/>
            <person name="Lee S."/>
            <person name="Um Y."/>
            <person name="Oh M.K."/>
            <person name="Kim Y.R."/>
            <person name="Lee J."/>
            <person name="Yang K.S."/>
        </authorList>
    </citation>
    <scope>NUCLEOTIDE SEQUENCE [LARGE SCALE GENOMIC DNA]</scope>
    <source>
        <strain evidence="11">ATCC 8724 / DSM 4798 / JCM 20051 / NBRC 3318 / NRRL B-199 / KCTC 1686</strain>
    </source>
</reference>
<accession>A0A0H3HA54</accession>
<sequence>MAAPLRHALRLLAWAAVALIYLPLLPAAALMALPALRRARWLSLFADPQFSQALAATLVSTLLSVGGALIITLTVVAALWPSGGWRRLAARLPLLLAVPHVAFATAALLLFADGGWLPRLLPFFTPPVDRYGIGLGLTMALKESAFLLWVVYGLLGEKRLAGQATVLKSLGYGRWQCLKWLVLPTLLPALSIALLATAAWSLSAVDVALVIGPGNPPTLAVLAWQWLSQGDEIQQAKGALASLVLLLTLAIMALAAWGVWRLWRRRIPQVQGIRHPQPRALAGKSFALLLPLCGVACALLLAAAAQNSQPVSDSVGNSLWLGLCSASLGAVICLLWLASGPSRFDGWIWLPLILPALPLVDGQYQLALYTWLDGEWVAVLWGHLLWVVPWMLFILRPAWRARDPRMELLARTLGWQRGRIFWLVTLPALTRPLLTALAVGFSVSIAQYLPTLWLGGGRFPTLTSEAVALSSGGETSTLAAQALWQLLLPALFFAATALLAWLTGRYRQGLR</sequence>
<dbReference type="CDD" id="cd06261">
    <property type="entry name" value="TM_PBP2"/>
    <property type="match status" value="2"/>
</dbReference>
<keyword evidence="7 8" id="KW-0472">Membrane</keyword>
<gene>
    <name evidence="10" type="ordered locus">KOX_18110</name>
</gene>
<feature type="transmembrane region" description="Helical" evidence="8">
    <location>
        <begin position="378"/>
        <end position="399"/>
    </location>
</feature>
<keyword evidence="5 8" id="KW-0812">Transmembrane</keyword>
<keyword evidence="3" id="KW-1003">Cell membrane</keyword>
<feature type="transmembrane region" description="Helical" evidence="8">
    <location>
        <begin position="239"/>
        <end position="260"/>
    </location>
</feature>
<evidence type="ECO:0000256" key="7">
    <source>
        <dbReference type="ARBA" id="ARBA00023136"/>
    </source>
</evidence>
<feature type="transmembrane region" description="Helical" evidence="8">
    <location>
        <begin position="420"/>
        <end position="449"/>
    </location>
</feature>
<feature type="transmembrane region" description="Helical" evidence="8">
    <location>
        <begin position="317"/>
        <end position="337"/>
    </location>
</feature>
<proteinExistence type="inferred from homology"/>
<comment type="subcellular location">
    <subcellularLocation>
        <location evidence="1">Cell inner membrane</location>
        <topology evidence="1">Multi-pass membrane protein</topology>
    </subcellularLocation>
    <subcellularLocation>
        <location evidence="8">Cell membrane</location>
        <topology evidence="8">Multi-pass membrane protein</topology>
    </subcellularLocation>
</comment>
<feature type="transmembrane region" description="Helical" evidence="8">
    <location>
        <begin position="177"/>
        <end position="200"/>
    </location>
</feature>
<dbReference type="SUPFAM" id="SSF161098">
    <property type="entry name" value="MetI-like"/>
    <property type="match status" value="2"/>
</dbReference>
<feature type="transmembrane region" description="Helical" evidence="8">
    <location>
        <begin position="349"/>
        <end position="372"/>
    </location>
</feature>
<dbReference type="AlphaFoldDB" id="A0A0H3HA54"/>
<keyword evidence="4" id="KW-0997">Cell inner membrane</keyword>
<dbReference type="GO" id="GO:0055085">
    <property type="term" value="P:transmembrane transport"/>
    <property type="evidence" value="ECO:0007669"/>
    <property type="project" value="InterPro"/>
</dbReference>
<keyword evidence="6 8" id="KW-1133">Transmembrane helix</keyword>
<dbReference type="HOGENOM" id="CLU_026097_1_0_6"/>